<feature type="transmembrane region" description="Helical" evidence="6">
    <location>
        <begin position="280"/>
        <end position="299"/>
    </location>
</feature>
<dbReference type="Pfam" id="PF13520">
    <property type="entry name" value="AA_permease_2"/>
    <property type="match status" value="1"/>
</dbReference>
<evidence type="ECO:0000256" key="3">
    <source>
        <dbReference type="ARBA" id="ARBA00022692"/>
    </source>
</evidence>
<evidence type="ECO:0000256" key="5">
    <source>
        <dbReference type="ARBA" id="ARBA00023136"/>
    </source>
</evidence>
<keyword evidence="3 6" id="KW-0812">Transmembrane</keyword>
<evidence type="ECO:0000256" key="1">
    <source>
        <dbReference type="ARBA" id="ARBA00004651"/>
    </source>
</evidence>
<feature type="transmembrane region" description="Helical" evidence="6">
    <location>
        <begin position="36"/>
        <end position="60"/>
    </location>
</feature>
<comment type="subcellular location">
    <subcellularLocation>
        <location evidence="1">Cell membrane</location>
        <topology evidence="1">Multi-pass membrane protein</topology>
    </subcellularLocation>
</comment>
<feature type="transmembrane region" description="Helical" evidence="6">
    <location>
        <begin position="191"/>
        <end position="215"/>
    </location>
</feature>
<sequence length="440" mass="45769">MTTPGTKKLGLFACITVVAGNMMGSGIALLPANLAGIGSISVIGWLVAILGAMGLAYVFARLGMEDPQEGGPIAYASEIGPELGYQTGLLYYHANWIGNLAVAITGVDYLSVFFPALEHPLWAGFASLALIWIFTGVNILGAAWIGRLVSIGIVLLLIPVFITGTVGWLYFDPAVFSANWLAGGKPAGSSVMSAVVLCIWSFIGVESASVNTAVVDNPKRNIPLSTLIGTALAGLVYILSCTAISGMFPAKQMAESGAPFSLAMGHICAGLPLAHLVPDMVSAVTAFACLASLGSWIMLVSNAGCRAAQDGTLPPIFGRKNAKGQPVAGLVLSACMMSAMLLLMMLVSRAGDTQDLFNSITSVAVLLTLPAYYYSALALLKRYGLRNRAAWLKVAASLGACMFCLIAFSGAEKNALSGAVIVMLGAFIFYVGKPRPARQG</sequence>
<dbReference type="PANTHER" id="PTHR42770">
    <property type="entry name" value="AMINO ACID TRANSPORTER-RELATED"/>
    <property type="match status" value="1"/>
</dbReference>
<keyword evidence="2" id="KW-1003">Cell membrane</keyword>
<feature type="transmembrane region" description="Helical" evidence="6">
    <location>
        <begin position="359"/>
        <end position="379"/>
    </location>
</feature>
<name>A0A212K9A4_9BACT</name>
<feature type="transmembrane region" description="Helical" evidence="6">
    <location>
        <begin position="148"/>
        <end position="171"/>
    </location>
</feature>
<dbReference type="InterPro" id="IPR050367">
    <property type="entry name" value="APC_superfamily"/>
</dbReference>
<accession>A0A212K9A4</accession>
<keyword evidence="4 6" id="KW-1133">Transmembrane helix</keyword>
<evidence type="ECO:0000313" key="7">
    <source>
        <dbReference type="EMBL" id="SBW08105.1"/>
    </source>
</evidence>
<dbReference type="AlphaFoldDB" id="A0A212K9A4"/>
<feature type="transmembrane region" description="Helical" evidence="6">
    <location>
        <begin position="96"/>
        <end position="116"/>
    </location>
</feature>
<evidence type="ECO:0000256" key="2">
    <source>
        <dbReference type="ARBA" id="ARBA00022475"/>
    </source>
</evidence>
<feature type="transmembrane region" description="Helical" evidence="6">
    <location>
        <begin position="327"/>
        <end position="347"/>
    </location>
</feature>
<feature type="transmembrane region" description="Helical" evidence="6">
    <location>
        <begin position="122"/>
        <end position="141"/>
    </location>
</feature>
<feature type="transmembrane region" description="Helical" evidence="6">
    <location>
        <begin position="415"/>
        <end position="432"/>
    </location>
</feature>
<organism evidence="7">
    <name type="scientific">uncultured Desulfovibrio sp</name>
    <dbReference type="NCBI Taxonomy" id="167968"/>
    <lineage>
        <taxon>Bacteria</taxon>
        <taxon>Pseudomonadati</taxon>
        <taxon>Thermodesulfobacteriota</taxon>
        <taxon>Desulfovibrionia</taxon>
        <taxon>Desulfovibrionales</taxon>
        <taxon>Desulfovibrionaceae</taxon>
        <taxon>Desulfovibrio</taxon>
        <taxon>environmental samples</taxon>
    </lineage>
</organism>
<feature type="transmembrane region" description="Helical" evidence="6">
    <location>
        <begin position="391"/>
        <end position="409"/>
    </location>
</feature>
<feature type="transmembrane region" description="Helical" evidence="6">
    <location>
        <begin position="9"/>
        <end position="30"/>
    </location>
</feature>
<gene>
    <name evidence="7" type="primary">cadB</name>
    <name evidence="7" type="ORF">KM92DES2_12433</name>
</gene>
<dbReference type="PANTHER" id="PTHR42770:SF5">
    <property type="entry name" value="CADAVERINE_LYSINE ANTIPORTER"/>
    <property type="match status" value="1"/>
</dbReference>
<dbReference type="RefSeq" id="WP_227118837.1">
    <property type="nucleotide sequence ID" value="NZ_LT598928.1"/>
</dbReference>
<dbReference type="EMBL" id="FLUP01000001">
    <property type="protein sequence ID" value="SBW08105.1"/>
    <property type="molecule type" value="Genomic_DNA"/>
</dbReference>
<dbReference type="InterPro" id="IPR002293">
    <property type="entry name" value="AA/rel_permease1"/>
</dbReference>
<evidence type="ECO:0000256" key="4">
    <source>
        <dbReference type="ARBA" id="ARBA00022989"/>
    </source>
</evidence>
<proteinExistence type="predicted"/>
<dbReference type="PIRSF" id="PIRSF006060">
    <property type="entry name" value="AA_transporter"/>
    <property type="match status" value="1"/>
</dbReference>
<evidence type="ECO:0000256" key="6">
    <source>
        <dbReference type="SAM" id="Phobius"/>
    </source>
</evidence>
<feature type="transmembrane region" description="Helical" evidence="6">
    <location>
        <begin position="227"/>
        <end position="248"/>
    </location>
</feature>
<dbReference type="GO" id="GO:0022857">
    <property type="term" value="F:transmembrane transporter activity"/>
    <property type="evidence" value="ECO:0007669"/>
    <property type="project" value="InterPro"/>
</dbReference>
<keyword evidence="5 6" id="KW-0472">Membrane</keyword>
<reference evidence="7" key="1">
    <citation type="submission" date="2016-04" db="EMBL/GenBank/DDBJ databases">
        <authorList>
            <person name="Evans L.H."/>
            <person name="Alamgir A."/>
            <person name="Owens N."/>
            <person name="Weber N.D."/>
            <person name="Virtaneva K."/>
            <person name="Barbian K."/>
            <person name="Babar A."/>
            <person name="Rosenke K."/>
        </authorList>
    </citation>
    <scope>NUCLEOTIDE SEQUENCE</scope>
    <source>
        <strain evidence="7">92-2</strain>
    </source>
</reference>
<dbReference type="Gene3D" id="1.20.1740.10">
    <property type="entry name" value="Amino acid/polyamine transporter I"/>
    <property type="match status" value="1"/>
</dbReference>
<protein>
    <submittedName>
        <fullName evidence="7">Putative lysine/cadaverine transporter</fullName>
    </submittedName>
</protein>
<dbReference type="GO" id="GO:0005886">
    <property type="term" value="C:plasma membrane"/>
    <property type="evidence" value="ECO:0007669"/>
    <property type="project" value="UniProtKB-SubCell"/>
</dbReference>